<evidence type="ECO:0000256" key="2">
    <source>
        <dbReference type="ARBA" id="ARBA00022448"/>
    </source>
</evidence>
<dbReference type="EMBL" id="JACOPF010000001">
    <property type="protein sequence ID" value="MBC5688399.1"/>
    <property type="molecule type" value="Genomic_DNA"/>
</dbReference>
<evidence type="ECO:0000256" key="1">
    <source>
        <dbReference type="ARBA" id="ARBA00004651"/>
    </source>
</evidence>
<keyword evidence="2 7" id="KW-0813">Transport</keyword>
<keyword evidence="3" id="KW-1003">Cell membrane</keyword>
<dbReference type="SUPFAM" id="SSF161098">
    <property type="entry name" value="MetI-like"/>
    <property type="match status" value="1"/>
</dbReference>
<comment type="subcellular location">
    <subcellularLocation>
        <location evidence="1 7">Cell membrane</location>
        <topology evidence="1 7">Multi-pass membrane protein</topology>
    </subcellularLocation>
</comment>
<dbReference type="PANTHER" id="PTHR30465:SF74">
    <property type="entry name" value="OLIGOPEPTIDE TRANSPORT SYSTEM PERMEASE PROTEIN OPPB"/>
    <property type="match status" value="1"/>
</dbReference>
<name>A0A923LHJ3_9FIRM</name>
<dbReference type="Proteomes" id="UP000652477">
    <property type="component" value="Unassembled WGS sequence"/>
</dbReference>
<evidence type="ECO:0000259" key="8">
    <source>
        <dbReference type="PROSITE" id="PS50928"/>
    </source>
</evidence>
<evidence type="ECO:0000256" key="5">
    <source>
        <dbReference type="ARBA" id="ARBA00022989"/>
    </source>
</evidence>
<reference evidence="9" key="1">
    <citation type="submission" date="2020-08" db="EMBL/GenBank/DDBJ databases">
        <title>Genome public.</title>
        <authorList>
            <person name="Liu C."/>
            <person name="Sun Q."/>
        </authorList>
    </citation>
    <scope>NUCLEOTIDE SEQUENCE</scope>
    <source>
        <strain evidence="9">NSJ-55</strain>
    </source>
</reference>
<dbReference type="CDD" id="cd06261">
    <property type="entry name" value="TM_PBP2"/>
    <property type="match status" value="1"/>
</dbReference>
<sequence length="312" mass="34083">MAVYTMKRITVGMISLFVLVTVTFFLTRMMPGSPFEDGNVSASVTEAMEEEYGLRDSPVKQYRTYMTNLLKGRLGVSYKQQGVTVESIIGNAAPVTASLGAAAVITAAVAGTGLGVWRAVSKKKTVRILLSGGTLLGAGIPNFVAALLLLLVFGVTLKWFPVTGLFTPAHYVLPVLSLSFYPTAVVAEMIYNTFAEEMKKEYVVLARAKGMGFWQIAVFHVLKNAWIPVLNYLGPLSAFLLTGSFAVESIFNIPGLGREFVSSVMNRDYTLIMGLTIFMGSVVIGVNLFTDLLCAWLDPRVRNSYLEKRWGD</sequence>
<feature type="transmembrane region" description="Helical" evidence="7">
    <location>
        <begin position="169"/>
        <end position="191"/>
    </location>
</feature>
<accession>A0A923LHJ3</accession>
<feature type="transmembrane region" description="Helical" evidence="7">
    <location>
        <begin position="269"/>
        <end position="289"/>
    </location>
</feature>
<feature type="transmembrane region" description="Helical" evidence="7">
    <location>
        <begin position="129"/>
        <end position="157"/>
    </location>
</feature>
<feature type="domain" description="ABC transmembrane type-1" evidence="8">
    <location>
        <begin position="93"/>
        <end position="290"/>
    </location>
</feature>
<evidence type="ECO:0000256" key="3">
    <source>
        <dbReference type="ARBA" id="ARBA00022475"/>
    </source>
</evidence>
<protein>
    <submittedName>
        <fullName evidence="9">ABC transporter permease</fullName>
    </submittedName>
</protein>
<dbReference type="PROSITE" id="PS50928">
    <property type="entry name" value="ABC_TM1"/>
    <property type="match status" value="1"/>
</dbReference>
<keyword evidence="5 7" id="KW-1133">Transmembrane helix</keyword>
<feature type="transmembrane region" description="Helical" evidence="7">
    <location>
        <begin position="9"/>
        <end position="27"/>
    </location>
</feature>
<feature type="transmembrane region" description="Helical" evidence="7">
    <location>
        <begin position="236"/>
        <end position="257"/>
    </location>
</feature>
<feature type="transmembrane region" description="Helical" evidence="7">
    <location>
        <begin position="95"/>
        <end position="117"/>
    </location>
</feature>
<keyword evidence="4 7" id="KW-0812">Transmembrane</keyword>
<dbReference type="Pfam" id="PF00528">
    <property type="entry name" value="BPD_transp_1"/>
    <property type="match status" value="1"/>
</dbReference>
<dbReference type="InterPro" id="IPR000515">
    <property type="entry name" value="MetI-like"/>
</dbReference>
<comment type="caution">
    <text evidence="9">The sequence shown here is derived from an EMBL/GenBank/DDBJ whole genome shotgun (WGS) entry which is preliminary data.</text>
</comment>
<evidence type="ECO:0000256" key="4">
    <source>
        <dbReference type="ARBA" id="ARBA00022692"/>
    </source>
</evidence>
<evidence type="ECO:0000313" key="9">
    <source>
        <dbReference type="EMBL" id="MBC5688399.1"/>
    </source>
</evidence>
<dbReference type="RefSeq" id="WP_186875014.1">
    <property type="nucleotide sequence ID" value="NZ_JACOPF010000001.1"/>
</dbReference>
<evidence type="ECO:0000313" key="10">
    <source>
        <dbReference type="Proteomes" id="UP000652477"/>
    </source>
</evidence>
<dbReference type="AlphaFoldDB" id="A0A923LHJ3"/>
<keyword evidence="6 7" id="KW-0472">Membrane</keyword>
<evidence type="ECO:0000256" key="6">
    <source>
        <dbReference type="ARBA" id="ARBA00023136"/>
    </source>
</evidence>
<organism evidence="9 10">
    <name type="scientific">Mediterraneibacter hominis</name>
    <dbReference type="NCBI Taxonomy" id="2763054"/>
    <lineage>
        <taxon>Bacteria</taxon>
        <taxon>Bacillati</taxon>
        <taxon>Bacillota</taxon>
        <taxon>Clostridia</taxon>
        <taxon>Lachnospirales</taxon>
        <taxon>Lachnospiraceae</taxon>
        <taxon>Mediterraneibacter</taxon>
    </lineage>
</organism>
<dbReference type="GO" id="GO:0005886">
    <property type="term" value="C:plasma membrane"/>
    <property type="evidence" value="ECO:0007669"/>
    <property type="project" value="UniProtKB-SubCell"/>
</dbReference>
<comment type="similarity">
    <text evidence="7">Belongs to the binding-protein-dependent transport system permease family.</text>
</comment>
<dbReference type="InterPro" id="IPR035906">
    <property type="entry name" value="MetI-like_sf"/>
</dbReference>
<proteinExistence type="inferred from homology"/>
<dbReference type="Gene3D" id="1.10.3720.10">
    <property type="entry name" value="MetI-like"/>
    <property type="match status" value="1"/>
</dbReference>
<gene>
    <name evidence="9" type="ORF">H8S37_05580</name>
</gene>
<dbReference type="GO" id="GO:0055085">
    <property type="term" value="P:transmembrane transport"/>
    <property type="evidence" value="ECO:0007669"/>
    <property type="project" value="InterPro"/>
</dbReference>
<dbReference type="PANTHER" id="PTHR30465">
    <property type="entry name" value="INNER MEMBRANE ABC TRANSPORTER"/>
    <property type="match status" value="1"/>
</dbReference>
<keyword evidence="10" id="KW-1185">Reference proteome</keyword>
<evidence type="ECO:0000256" key="7">
    <source>
        <dbReference type="RuleBase" id="RU363032"/>
    </source>
</evidence>